<keyword evidence="2" id="KW-1185">Reference proteome</keyword>
<dbReference type="SUPFAM" id="SSF53474">
    <property type="entry name" value="alpha/beta-Hydrolases"/>
    <property type="match status" value="1"/>
</dbReference>
<reference evidence="2" key="1">
    <citation type="journal article" date="2019" name="Int. J. Syst. Evol. Microbiol.">
        <title>The Global Catalogue of Microorganisms (GCM) 10K type strain sequencing project: providing services to taxonomists for standard genome sequencing and annotation.</title>
        <authorList>
            <consortium name="The Broad Institute Genomics Platform"/>
            <consortium name="The Broad Institute Genome Sequencing Center for Infectious Disease"/>
            <person name="Wu L."/>
            <person name="Ma J."/>
        </authorList>
    </citation>
    <scope>NUCLEOTIDE SEQUENCE [LARGE SCALE GENOMIC DNA]</scope>
    <source>
        <strain evidence="2">JCM 9377</strain>
    </source>
</reference>
<sequence length="284" mass="29304">MAVSRRAVLLGGVVGAAGAAGVVGGGYFAVDSGLLPGRARFRRALGLTGEDGVVPNAEPVPTRTVRRFSKARGTEISMIAMAPPGAKNVCVALHGGSAEAGYWLDLGLPRFLGAAFAAGVPPFAVVAVDGGRDSYWHELHQGDDPQLMLVKELPAWLSRMGLAPPSLALGISMGGSGALQYARLRGGTLKGVAAVSPALFPTWKDSTTVGAYADQADWAAHEPLNAAGPVAGHLGVWCGTDDPFYKPARALSGAEHTSFTPGLHSIGYWRRVLPDVLTFLGGAL</sequence>
<dbReference type="Gene3D" id="3.40.50.1820">
    <property type="entry name" value="alpha/beta hydrolase"/>
    <property type="match status" value="1"/>
</dbReference>
<proteinExistence type="predicted"/>
<evidence type="ECO:0000313" key="1">
    <source>
        <dbReference type="EMBL" id="GAA3192874.1"/>
    </source>
</evidence>
<keyword evidence="1" id="KW-0378">Hydrolase</keyword>
<name>A0ABP6PVR1_9ACTN</name>
<organism evidence="1 2">
    <name type="scientific">Actinocorallia longicatena</name>
    <dbReference type="NCBI Taxonomy" id="111803"/>
    <lineage>
        <taxon>Bacteria</taxon>
        <taxon>Bacillati</taxon>
        <taxon>Actinomycetota</taxon>
        <taxon>Actinomycetes</taxon>
        <taxon>Streptosporangiales</taxon>
        <taxon>Thermomonosporaceae</taxon>
        <taxon>Actinocorallia</taxon>
    </lineage>
</organism>
<dbReference type="InterPro" id="IPR000801">
    <property type="entry name" value="Esterase-like"/>
</dbReference>
<gene>
    <name evidence="1" type="ORF">GCM10010468_01860</name>
</gene>
<accession>A0ABP6PVR1</accession>
<dbReference type="Proteomes" id="UP001501237">
    <property type="component" value="Unassembled WGS sequence"/>
</dbReference>
<dbReference type="GO" id="GO:0016787">
    <property type="term" value="F:hydrolase activity"/>
    <property type="evidence" value="ECO:0007669"/>
    <property type="project" value="UniProtKB-KW"/>
</dbReference>
<dbReference type="InterPro" id="IPR029058">
    <property type="entry name" value="AB_hydrolase_fold"/>
</dbReference>
<evidence type="ECO:0000313" key="2">
    <source>
        <dbReference type="Proteomes" id="UP001501237"/>
    </source>
</evidence>
<dbReference type="Pfam" id="PF00756">
    <property type="entry name" value="Esterase"/>
    <property type="match status" value="1"/>
</dbReference>
<protein>
    <submittedName>
        <fullName evidence="1">Alpha/beta hydrolase-fold protein</fullName>
    </submittedName>
</protein>
<comment type="caution">
    <text evidence="1">The sequence shown here is derived from an EMBL/GenBank/DDBJ whole genome shotgun (WGS) entry which is preliminary data.</text>
</comment>
<dbReference type="RefSeq" id="WP_344821178.1">
    <property type="nucleotide sequence ID" value="NZ_BAAAUV010000001.1"/>
</dbReference>
<dbReference type="EMBL" id="BAAAUV010000001">
    <property type="protein sequence ID" value="GAA3192874.1"/>
    <property type="molecule type" value="Genomic_DNA"/>
</dbReference>